<dbReference type="GO" id="GO:0003700">
    <property type="term" value="F:DNA-binding transcription factor activity"/>
    <property type="evidence" value="ECO:0007669"/>
    <property type="project" value="InterPro"/>
</dbReference>
<dbReference type="Pfam" id="PF00392">
    <property type="entry name" value="GntR"/>
    <property type="match status" value="1"/>
</dbReference>
<keyword evidence="3" id="KW-0804">Transcription</keyword>
<dbReference type="Gene3D" id="1.10.10.10">
    <property type="entry name" value="Winged helix-like DNA-binding domain superfamily/Winged helix DNA-binding domain"/>
    <property type="match status" value="1"/>
</dbReference>
<keyword evidence="7" id="KW-1185">Reference proteome</keyword>
<comment type="caution">
    <text evidence="6">The sequence shown here is derived from an EMBL/GenBank/DDBJ whole genome shotgun (WGS) entry which is preliminary data.</text>
</comment>
<evidence type="ECO:0000256" key="1">
    <source>
        <dbReference type="ARBA" id="ARBA00023015"/>
    </source>
</evidence>
<dbReference type="SMART" id="SM00895">
    <property type="entry name" value="FCD"/>
    <property type="match status" value="1"/>
</dbReference>
<dbReference type="SUPFAM" id="SSF46785">
    <property type="entry name" value="Winged helix' DNA-binding domain"/>
    <property type="match status" value="1"/>
</dbReference>
<dbReference type="PRINTS" id="PR00035">
    <property type="entry name" value="HTHGNTR"/>
</dbReference>
<dbReference type="AlphaFoldDB" id="A0A6G4WJR2"/>
<dbReference type="InterPro" id="IPR011711">
    <property type="entry name" value="GntR_C"/>
</dbReference>
<dbReference type="PANTHER" id="PTHR43537">
    <property type="entry name" value="TRANSCRIPTIONAL REGULATOR, GNTR FAMILY"/>
    <property type="match status" value="1"/>
</dbReference>
<reference evidence="6 7" key="1">
    <citation type="submission" date="2020-02" db="EMBL/GenBank/DDBJ databases">
        <title>Genome sequence of strain CCNWXJ40-4.</title>
        <authorList>
            <person name="Gao J."/>
            <person name="Sun J."/>
        </authorList>
    </citation>
    <scope>NUCLEOTIDE SEQUENCE [LARGE SCALE GENOMIC DNA]</scope>
    <source>
        <strain evidence="6 7">CCNWXJ 40-4</strain>
    </source>
</reference>
<protein>
    <submittedName>
        <fullName evidence="6">GntR family transcriptional regulator</fullName>
    </submittedName>
</protein>
<dbReference type="SMART" id="SM00345">
    <property type="entry name" value="HTH_GNTR"/>
    <property type="match status" value="1"/>
</dbReference>
<dbReference type="GO" id="GO:0003677">
    <property type="term" value="F:DNA binding"/>
    <property type="evidence" value="ECO:0007669"/>
    <property type="project" value="UniProtKB-KW"/>
</dbReference>
<dbReference type="EMBL" id="JAAKZF010000075">
    <property type="protein sequence ID" value="NGO55001.1"/>
    <property type="molecule type" value="Genomic_DNA"/>
</dbReference>
<accession>A0A6G4WJR2</accession>
<gene>
    <name evidence="6" type="ORF">G6N73_28565</name>
</gene>
<proteinExistence type="predicted"/>
<evidence type="ECO:0000313" key="6">
    <source>
        <dbReference type="EMBL" id="NGO55001.1"/>
    </source>
</evidence>
<dbReference type="Proteomes" id="UP001642900">
    <property type="component" value="Unassembled WGS sequence"/>
</dbReference>
<keyword evidence="2" id="KW-0238">DNA-binding</keyword>
<dbReference type="Pfam" id="PF07729">
    <property type="entry name" value="FCD"/>
    <property type="match status" value="1"/>
</dbReference>
<dbReference type="PANTHER" id="PTHR43537:SF49">
    <property type="entry name" value="TRANSCRIPTIONAL REGULATORY PROTEIN"/>
    <property type="match status" value="1"/>
</dbReference>
<evidence type="ECO:0000256" key="2">
    <source>
        <dbReference type="ARBA" id="ARBA00023125"/>
    </source>
</evidence>
<dbReference type="RefSeq" id="WP_165033368.1">
    <property type="nucleotide sequence ID" value="NZ_JAAKZF010000075.1"/>
</dbReference>
<dbReference type="InterPro" id="IPR008920">
    <property type="entry name" value="TF_FadR/GntR_C"/>
</dbReference>
<dbReference type="SUPFAM" id="SSF48008">
    <property type="entry name" value="GntR ligand-binding domain-like"/>
    <property type="match status" value="1"/>
</dbReference>
<dbReference type="InterPro" id="IPR036388">
    <property type="entry name" value="WH-like_DNA-bd_sf"/>
</dbReference>
<evidence type="ECO:0000256" key="3">
    <source>
        <dbReference type="ARBA" id="ARBA00023163"/>
    </source>
</evidence>
<organism evidence="6 7">
    <name type="scientific">Allomesorhizobium camelthorni</name>
    <dbReference type="NCBI Taxonomy" id="475069"/>
    <lineage>
        <taxon>Bacteria</taxon>
        <taxon>Pseudomonadati</taxon>
        <taxon>Pseudomonadota</taxon>
        <taxon>Alphaproteobacteria</taxon>
        <taxon>Hyphomicrobiales</taxon>
        <taxon>Phyllobacteriaceae</taxon>
        <taxon>Allomesorhizobium</taxon>
    </lineage>
</organism>
<dbReference type="CDD" id="cd07377">
    <property type="entry name" value="WHTH_GntR"/>
    <property type="match status" value="1"/>
</dbReference>
<dbReference type="PROSITE" id="PS50949">
    <property type="entry name" value="HTH_GNTR"/>
    <property type="match status" value="1"/>
</dbReference>
<sequence>MLGNRLKNEIADLILSGRMRPGERLDEQSLASRFGVSRTPIREALQQLGTAGLVEIRPRRSARVRALSMAELESSFEALGEIEAICARYAAERMTQAERISLKLLIDQSRVASRQGDRVASRDLDARIHALLHTGAHNKALCSVANETRMRVELYSSAPYTLPNFDTQLHVPHGQHEQIVEAVLNRDPEAAHRLMIDHIGGSFLVVKGILEEASALATAGGDEPAGRHPYGHVAHLFGDTAVKALTGWTGQTAAGPFDPPKPSPDRSGQGGA</sequence>
<evidence type="ECO:0000313" key="7">
    <source>
        <dbReference type="Proteomes" id="UP001642900"/>
    </source>
</evidence>
<feature type="domain" description="HTH gntR-type" evidence="5">
    <location>
        <begin position="1"/>
        <end position="67"/>
    </location>
</feature>
<dbReference type="Gene3D" id="1.20.120.530">
    <property type="entry name" value="GntR ligand-binding domain-like"/>
    <property type="match status" value="1"/>
</dbReference>
<dbReference type="InterPro" id="IPR036390">
    <property type="entry name" value="WH_DNA-bd_sf"/>
</dbReference>
<keyword evidence="1" id="KW-0805">Transcription regulation</keyword>
<name>A0A6G4WJR2_9HYPH</name>
<evidence type="ECO:0000259" key="5">
    <source>
        <dbReference type="PROSITE" id="PS50949"/>
    </source>
</evidence>
<evidence type="ECO:0000256" key="4">
    <source>
        <dbReference type="SAM" id="MobiDB-lite"/>
    </source>
</evidence>
<dbReference type="InterPro" id="IPR000524">
    <property type="entry name" value="Tscrpt_reg_HTH_GntR"/>
</dbReference>
<feature type="region of interest" description="Disordered" evidence="4">
    <location>
        <begin position="250"/>
        <end position="272"/>
    </location>
</feature>